<reference evidence="2 3" key="1">
    <citation type="submission" date="2020-08" db="EMBL/GenBank/DDBJ databases">
        <title>Sequencing the genomes of 1000 actinobacteria strains.</title>
        <authorList>
            <person name="Klenk H.-P."/>
        </authorList>
    </citation>
    <scope>NUCLEOTIDE SEQUENCE [LARGE SCALE GENOMIC DNA]</scope>
    <source>
        <strain evidence="2 3">DSM 45084</strain>
    </source>
</reference>
<keyword evidence="1" id="KW-1133">Transmembrane helix</keyword>
<proteinExistence type="predicted"/>
<keyword evidence="1" id="KW-0472">Membrane</keyword>
<gene>
    <name evidence="2" type="ORF">F4559_001140</name>
</gene>
<comment type="caution">
    <text evidence="2">The sequence shown here is derived from an EMBL/GenBank/DDBJ whole genome shotgun (WGS) entry which is preliminary data.</text>
</comment>
<feature type="transmembrane region" description="Helical" evidence="1">
    <location>
        <begin position="41"/>
        <end position="61"/>
    </location>
</feature>
<evidence type="ECO:0000313" key="2">
    <source>
        <dbReference type="EMBL" id="MBB4963781.1"/>
    </source>
</evidence>
<keyword evidence="3" id="KW-1185">Reference proteome</keyword>
<organism evidence="2 3">
    <name type="scientific">Saccharothrix violaceirubra</name>
    <dbReference type="NCBI Taxonomy" id="413306"/>
    <lineage>
        <taxon>Bacteria</taxon>
        <taxon>Bacillati</taxon>
        <taxon>Actinomycetota</taxon>
        <taxon>Actinomycetes</taxon>
        <taxon>Pseudonocardiales</taxon>
        <taxon>Pseudonocardiaceae</taxon>
        <taxon>Saccharothrix</taxon>
    </lineage>
</organism>
<sequence>MKKTNRELLRETVSAALGLGWCVVVAVEADRWSDVARDVRWPWWLAPAVAPAVVVVVLGGMRLIEVGVAGLTGTEESMMPWGVWVRPWSWLRWYRDHGNGDGE</sequence>
<dbReference type="Proteomes" id="UP000542674">
    <property type="component" value="Unassembled WGS sequence"/>
</dbReference>
<dbReference type="AlphaFoldDB" id="A0A7W7WU37"/>
<protein>
    <submittedName>
        <fullName evidence="2">Uncharacterized protein</fullName>
    </submittedName>
</protein>
<accession>A0A7W7WU37</accession>
<evidence type="ECO:0000313" key="3">
    <source>
        <dbReference type="Proteomes" id="UP000542674"/>
    </source>
</evidence>
<dbReference type="RefSeq" id="WP_184666526.1">
    <property type="nucleotide sequence ID" value="NZ_BAABAI010000034.1"/>
</dbReference>
<name>A0A7W7WU37_9PSEU</name>
<evidence type="ECO:0000256" key="1">
    <source>
        <dbReference type="SAM" id="Phobius"/>
    </source>
</evidence>
<keyword evidence="1" id="KW-0812">Transmembrane</keyword>
<dbReference type="EMBL" id="JACHJS010000001">
    <property type="protein sequence ID" value="MBB4963781.1"/>
    <property type="molecule type" value="Genomic_DNA"/>
</dbReference>